<dbReference type="InterPro" id="IPR002816">
    <property type="entry name" value="TraB/PrgY/GumN_fam"/>
</dbReference>
<dbReference type="InterPro" id="IPR046345">
    <property type="entry name" value="TraB_PrgY-like"/>
</dbReference>
<gene>
    <name evidence="11" type="ORF">QQF64_012533</name>
</gene>
<evidence type="ECO:0000256" key="3">
    <source>
        <dbReference type="ARBA" id="ARBA00022679"/>
    </source>
</evidence>
<keyword evidence="8" id="KW-0460">Magnesium</keyword>
<comment type="caution">
    <text evidence="11">The sequence shown here is derived from an EMBL/GenBank/DDBJ whole genome shotgun (WGS) entry which is preliminary data.</text>
</comment>
<evidence type="ECO:0000256" key="7">
    <source>
        <dbReference type="ARBA" id="ARBA00022840"/>
    </source>
</evidence>
<evidence type="ECO:0000313" key="11">
    <source>
        <dbReference type="EMBL" id="KAL1256988.1"/>
    </source>
</evidence>
<evidence type="ECO:0000313" key="12">
    <source>
        <dbReference type="Proteomes" id="UP001558613"/>
    </source>
</evidence>
<evidence type="ECO:0000256" key="4">
    <source>
        <dbReference type="ARBA" id="ARBA00022695"/>
    </source>
</evidence>
<keyword evidence="3" id="KW-0808">Transferase</keyword>
<dbReference type="Proteomes" id="UP001558613">
    <property type="component" value="Unassembled WGS sequence"/>
</dbReference>
<comment type="similarity">
    <text evidence="2">Belongs to the SELO family.</text>
</comment>
<keyword evidence="12" id="KW-1185">Reference proteome</keyword>
<feature type="region of interest" description="Disordered" evidence="10">
    <location>
        <begin position="1"/>
        <end position="27"/>
    </location>
</feature>
<dbReference type="HAMAP" id="MF_00692">
    <property type="entry name" value="SelO"/>
    <property type="match status" value="1"/>
</dbReference>
<keyword evidence="4" id="KW-0548">Nucleotidyltransferase</keyword>
<keyword evidence="7" id="KW-0067">ATP-binding</keyword>
<sequence>MEQDNNSEDDSVGQAEDDTQPPFPLGLSDSEAVEVLWQVRTQRRQTEPDLPDTVTRLTTPEGSIVYLVGTAHFSDSSKKDVATTIRAVQPDVVVVELCQYRVSMLKMDEKTLLKEAKDINLEKVQQAIKQNGVMSGLMQILLLKVSAHITEQLGMAPGGEFREAFKEAGKVPFCKFHLGDRPIPVTFKRAIAALSLWQKARLAWGLCFLSDPISKEDVEKCKQKDLLEQTMSEMIGEFPALHRTIVAERDIYLTHTLRQAARCVEAPPNAEKVPAVVVGVVGMGHVPGIERNWDKELNIHEIMSVAPPSRIGWVVRNVLKGAMWGLLGYTCFRASKGMGRALLSLPTVQSLLENIRMPSGEQKQRRTRFPWTSENSLVLLAVTSISHVGMDDMGISMSRSCLERLEFDNVALKKLPLDPSTEPGVRQVRGACFSRVQPTPLKNPKFVAVSGPALGLLGLDADEVLKDPLGPEYLSGSKVMSGSEPAAHCYCGHQFGQFAGQLGDGAACYLGEVKAPVDQSPELLHENPTGRWEIQVKGAGLTPYSRQADGRKVLRSSIREFLCSEAVFGLGIPTTRAGSVVTSDSRVMRDIYYDGNPRMERCSVVLRIAPSFIRFGSFEIFKRADEFTGRQGPSYGHDEIRTQMLDYVIETFYPEIHQNHSDRIERNTAFFREVTVRTARLVAQWQCVGFCHGVLNTDNMSILGLTLDYGPFGFMDRFDPDFICNASDTSGRYSYQAQPAICRWNLARLAEALVPDLPSEQAEEVLDEYLPLYNGFYLSNMRKKLGLLRTEEPEDEMLITEFMQTMHNTGADFTNTFRSLSQISCPTLQEGEDESEAIKQATELLLQQCASLEELKAANRPTMDPRELAMLLSMAQSNPALFQMISDRKTVARQLDRLSRLKELMDTTAEQLRAKQTEDWSSWIKKYRQRLARECESGVDMKDLQNERVHVMNNNNPYVVLRNYIAQNAIEAAENGDFSEVQRVLKVLEKPFSVQQGLENPGWVGRGEAADSGERDETGEEGNTSGAEARVIVPYDSKPPVWANEICVT</sequence>
<dbReference type="Pfam" id="PF01963">
    <property type="entry name" value="TraB_PrgY_gumN"/>
    <property type="match status" value="1"/>
</dbReference>
<dbReference type="NCBIfam" id="NF000658">
    <property type="entry name" value="PRK00029.1"/>
    <property type="match status" value="1"/>
</dbReference>
<comment type="cofactor">
    <cofactor evidence="1">
        <name>Mg(2+)</name>
        <dbReference type="ChEBI" id="CHEBI:18420"/>
    </cofactor>
</comment>
<reference evidence="11 12" key="1">
    <citation type="submission" date="2023-09" db="EMBL/GenBank/DDBJ databases">
        <authorList>
            <person name="Wang M."/>
        </authorList>
    </citation>
    <scope>NUCLEOTIDE SEQUENCE [LARGE SCALE GENOMIC DNA]</scope>
    <source>
        <strain evidence="11">GT-2023</strain>
        <tissue evidence="11">Liver</tissue>
    </source>
</reference>
<protein>
    <recommendedName>
        <fullName evidence="9">Selenoprotein O</fullName>
    </recommendedName>
</protein>
<keyword evidence="6" id="KW-0547">Nucleotide-binding</keyword>
<dbReference type="PANTHER" id="PTHR12153">
    <property type="entry name" value="SELENOPROTEIN O"/>
    <property type="match status" value="1"/>
</dbReference>
<evidence type="ECO:0000256" key="8">
    <source>
        <dbReference type="ARBA" id="ARBA00022842"/>
    </source>
</evidence>
<evidence type="ECO:0000256" key="9">
    <source>
        <dbReference type="ARBA" id="ARBA00031547"/>
    </source>
</evidence>
<dbReference type="Pfam" id="PF02696">
    <property type="entry name" value="SelO"/>
    <property type="match status" value="1"/>
</dbReference>
<dbReference type="CDD" id="cd14726">
    <property type="entry name" value="TraB_PrgY-like"/>
    <property type="match status" value="1"/>
</dbReference>
<feature type="region of interest" description="Disordered" evidence="10">
    <location>
        <begin position="999"/>
        <end position="1028"/>
    </location>
</feature>
<evidence type="ECO:0000256" key="6">
    <source>
        <dbReference type="ARBA" id="ARBA00022741"/>
    </source>
</evidence>
<name>A0ABR3LVR5_9TELE</name>
<organism evidence="11 12">
    <name type="scientific">Cirrhinus molitorella</name>
    <name type="common">mud carp</name>
    <dbReference type="NCBI Taxonomy" id="172907"/>
    <lineage>
        <taxon>Eukaryota</taxon>
        <taxon>Metazoa</taxon>
        <taxon>Chordata</taxon>
        <taxon>Craniata</taxon>
        <taxon>Vertebrata</taxon>
        <taxon>Euteleostomi</taxon>
        <taxon>Actinopterygii</taxon>
        <taxon>Neopterygii</taxon>
        <taxon>Teleostei</taxon>
        <taxon>Ostariophysi</taxon>
        <taxon>Cypriniformes</taxon>
        <taxon>Cyprinidae</taxon>
        <taxon>Labeoninae</taxon>
        <taxon>Labeonini</taxon>
        <taxon>Cirrhinus</taxon>
    </lineage>
</organism>
<proteinExistence type="inferred from homology"/>
<accession>A0ABR3LVR5</accession>
<evidence type="ECO:0000256" key="5">
    <source>
        <dbReference type="ARBA" id="ARBA00022723"/>
    </source>
</evidence>
<dbReference type="InterPro" id="IPR003846">
    <property type="entry name" value="SelO"/>
</dbReference>
<evidence type="ECO:0000256" key="2">
    <source>
        <dbReference type="ARBA" id="ARBA00009747"/>
    </source>
</evidence>
<feature type="compositionally biased region" description="Acidic residues" evidence="10">
    <location>
        <begin position="1"/>
        <end position="19"/>
    </location>
</feature>
<dbReference type="PANTHER" id="PTHR12153:SF15">
    <property type="entry name" value="PROTEIN ADENYLYLTRANSFERASE SELO, MITOCHONDRIAL"/>
    <property type="match status" value="1"/>
</dbReference>
<keyword evidence="5" id="KW-0479">Metal-binding</keyword>
<evidence type="ECO:0000256" key="10">
    <source>
        <dbReference type="SAM" id="MobiDB-lite"/>
    </source>
</evidence>
<evidence type="ECO:0000256" key="1">
    <source>
        <dbReference type="ARBA" id="ARBA00001946"/>
    </source>
</evidence>
<dbReference type="EMBL" id="JAYMGO010000018">
    <property type="protein sequence ID" value="KAL1256988.1"/>
    <property type="molecule type" value="Genomic_DNA"/>
</dbReference>